<keyword evidence="1" id="KW-0812">Transmembrane</keyword>
<dbReference type="AlphaFoldDB" id="A0A4Y8RQQ6"/>
<dbReference type="OrthoDB" id="9961536at2"/>
<evidence type="ECO:0000313" key="3">
    <source>
        <dbReference type="Proteomes" id="UP000298179"/>
    </source>
</evidence>
<feature type="transmembrane region" description="Helical" evidence="1">
    <location>
        <begin position="59"/>
        <end position="78"/>
    </location>
</feature>
<proteinExistence type="predicted"/>
<accession>A0A4Y8RQQ6</accession>
<feature type="transmembrane region" description="Helical" evidence="1">
    <location>
        <begin position="233"/>
        <end position="261"/>
    </location>
</feature>
<keyword evidence="3" id="KW-1185">Reference proteome</keyword>
<gene>
    <name evidence="2" type="ORF">E3C22_08625</name>
</gene>
<dbReference type="EMBL" id="SOZD01000002">
    <property type="protein sequence ID" value="TFF25410.1"/>
    <property type="molecule type" value="Genomic_DNA"/>
</dbReference>
<dbReference type="RefSeq" id="WP_134761579.1">
    <property type="nucleotide sequence ID" value="NZ_SOZD01000002.1"/>
</dbReference>
<name>A0A4Y8RQQ6_9HYPH</name>
<reference evidence="2 3" key="1">
    <citation type="submission" date="2019-03" db="EMBL/GenBank/DDBJ databases">
        <title>Jiella endophytica sp. nov., a novel endophytic bacterium isolated from root of Ficus microcarpa Linn. f.</title>
        <authorList>
            <person name="Tuo L."/>
        </authorList>
    </citation>
    <scope>NUCLEOTIDE SEQUENCE [LARGE SCALE GENOMIC DNA]</scope>
    <source>
        <strain evidence="2 3">CBS5Q-3</strain>
    </source>
</reference>
<evidence type="ECO:0000256" key="1">
    <source>
        <dbReference type="SAM" id="Phobius"/>
    </source>
</evidence>
<keyword evidence="1" id="KW-1133">Transmembrane helix</keyword>
<feature type="transmembrane region" description="Helical" evidence="1">
    <location>
        <begin position="12"/>
        <end position="39"/>
    </location>
</feature>
<evidence type="ECO:0000313" key="2">
    <source>
        <dbReference type="EMBL" id="TFF25410.1"/>
    </source>
</evidence>
<comment type="caution">
    <text evidence="2">The sequence shown here is derived from an EMBL/GenBank/DDBJ whole genome shotgun (WGS) entry which is preliminary data.</text>
</comment>
<feature type="transmembrane region" description="Helical" evidence="1">
    <location>
        <begin position="90"/>
        <end position="109"/>
    </location>
</feature>
<organism evidence="2 3">
    <name type="scientific">Jiella endophytica</name>
    <dbReference type="NCBI Taxonomy" id="2558362"/>
    <lineage>
        <taxon>Bacteria</taxon>
        <taxon>Pseudomonadati</taxon>
        <taxon>Pseudomonadota</taxon>
        <taxon>Alphaproteobacteria</taxon>
        <taxon>Hyphomicrobiales</taxon>
        <taxon>Aurantimonadaceae</taxon>
        <taxon>Jiella</taxon>
    </lineage>
</organism>
<keyword evidence="1" id="KW-0472">Membrane</keyword>
<sequence>MSVEGVGLPRDVAWEAIAAGTLVAVVTEFMASLAGFGILDGLFDTAALEGAAHLASPSGLFVVAGAVLSLAAGGFTAARFAGARRRREAGFYGLLTFSTALLVAIIALTQDPPALVDRGLGPVGGAVAALAAADKDGRHDGNVALAALHGEVLGLLDSSRTTASIAGRGGETTTQAALAAILAGIAETAGRDAESRAVDAIVTATGLTRSVAERRLTDWQIANDRALRSQRRAVAASSGAVAGGCFAAFVALIAAMIAAFFGGLAGRTDDSTLEIIVR</sequence>
<dbReference type="Proteomes" id="UP000298179">
    <property type="component" value="Unassembled WGS sequence"/>
</dbReference>
<protein>
    <submittedName>
        <fullName evidence="2">Uncharacterized protein</fullName>
    </submittedName>
</protein>